<gene>
    <name evidence="3" type="ORF">N7493_011244</name>
</gene>
<dbReference type="Pfam" id="PF12770">
    <property type="entry name" value="CHAT"/>
    <property type="match status" value="1"/>
</dbReference>
<feature type="region of interest" description="Disordered" evidence="1">
    <location>
        <begin position="59"/>
        <end position="86"/>
    </location>
</feature>
<feature type="domain" description="CHAT" evidence="2">
    <location>
        <begin position="305"/>
        <end position="445"/>
    </location>
</feature>
<evidence type="ECO:0000313" key="3">
    <source>
        <dbReference type="EMBL" id="KAJ5704106.1"/>
    </source>
</evidence>
<organism evidence="3 4">
    <name type="scientific">Penicillium malachiteum</name>
    <dbReference type="NCBI Taxonomy" id="1324776"/>
    <lineage>
        <taxon>Eukaryota</taxon>
        <taxon>Fungi</taxon>
        <taxon>Dikarya</taxon>
        <taxon>Ascomycota</taxon>
        <taxon>Pezizomycotina</taxon>
        <taxon>Eurotiomycetes</taxon>
        <taxon>Eurotiomycetidae</taxon>
        <taxon>Eurotiales</taxon>
        <taxon>Aspergillaceae</taxon>
        <taxon>Penicillium</taxon>
    </lineage>
</organism>
<evidence type="ECO:0000259" key="2">
    <source>
        <dbReference type="Pfam" id="PF12770"/>
    </source>
</evidence>
<comment type="caution">
    <text evidence="3">The sequence shown here is derived from an EMBL/GenBank/DDBJ whole genome shotgun (WGS) entry which is preliminary data.</text>
</comment>
<sequence length="446" mass="50204">MTRSQTRAKYLSVYLDNEIGQGLLELVQEGDRLAIWGRAQFPGWMNFIKQVGIKVQPSERLQSSPNASMSQVGRSIEQDRSTPTDQIDRSTRTLTKFFIEQATVYDRLRNEVNTTAPDLEGDDFRLMRTQKLREAVTNLEECISSIRALPGFEQFLLGPSLSELKHHATEGPIIMVNVTELRSDAIIIQESGVDSIELPQLTRTKTIKWIEQSLTTYNDPIERGKKNKRYKWLWTSCVELVLEKVLDQTEHPDQAQFPRVWWIGSTNNTISRAISSYTPTVKALIYSRERGTTITRLDEKKPKAMVVTMLHTPGKVDLPGVERGKTAIEEHSGTSFITSTFNEPSAKAVLENVKECDVLHFAGHGISDYHDPFNSSLLLTKDDGAAAVVDRLTVRDIFNLHLKQAKLAYISACSTAEVQEEKLLDEVIHLASGFQVAGFNHVIASM</sequence>
<name>A0AAD6MR01_9EURO</name>
<keyword evidence="4" id="KW-1185">Reference proteome</keyword>
<protein>
    <recommendedName>
        <fullName evidence="2">CHAT domain-containing protein</fullName>
    </recommendedName>
</protein>
<reference evidence="3" key="2">
    <citation type="submission" date="2023-01" db="EMBL/GenBank/DDBJ databases">
        <authorList>
            <person name="Petersen C."/>
        </authorList>
    </citation>
    <scope>NUCLEOTIDE SEQUENCE</scope>
    <source>
        <strain evidence="3">IBT 17514</strain>
    </source>
</reference>
<evidence type="ECO:0000256" key="1">
    <source>
        <dbReference type="SAM" id="MobiDB-lite"/>
    </source>
</evidence>
<evidence type="ECO:0000313" key="4">
    <source>
        <dbReference type="Proteomes" id="UP001215712"/>
    </source>
</evidence>
<dbReference type="EMBL" id="JAQJAN010000020">
    <property type="protein sequence ID" value="KAJ5704106.1"/>
    <property type="molecule type" value="Genomic_DNA"/>
</dbReference>
<reference evidence="3" key="1">
    <citation type="journal article" date="2023" name="IMA Fungus">
        <title>Comparative genomic study of the Penicillium genus elucidates a diverse pangenome and 15 lateral gene transfer events.</title>
        <authorList>
            <person name="Petersen C."/>
            <person name="Sorensen T."/>
            <person name="Nielsen M.R."/>
            <person name="Sondergaard T.E."/>
            <person name="Sorensen J.L."/>
            <person name="Fitzpatrick D.A."/>
            <person name="Frisvad J.C."/>
            <person name="Nielsen K.L."/>
        </authorList>
    </citation>
    <scope>NUCLEOTIDE SEQUENCE</scope>
    <source>
        <strain evidence="3">IBT 17514</strain>
    </source>
</reference>
<accession>A0AAD6MR01</accession>
<feature type="compositionally biased region" description="Basic and acidic residues" evidence="1">
    <location>
        <begin position="76"/>
        <end position="86"/>
    </location>
</feature>
<dbReference type="AlphaFoldDB" id="A0AAD6MR01"/>
<proteinExistence type="predicted"/>
<dbReference type="InterPro" id="IPR024983">
    <property type="entry name" value="CHAT_dom"/>
</dbReference>
<dbReference type="Proteomes" id="UP001215712">
    <property type="component" value="Unassembled WGS sequence"/>
</dbReference>
<feature type="compositionally biased region" description="Polar residues" evidence="1">
    <location>
        <begin position="59"/>
        <end position="73"/>
    </location>
</feature>